<reference evidence="14" key="1">
    <citation type="submission" date="2022-06" db="EMBL/GenBank/DDBJ databases">
        <title>Aeoliella straminimaris, a novel planctomycete from sediments.</title>
        <authorList>
            <person name="Vitorino I.R."/>
            <person name="Lage O.M."/>
        </authorList>
    </citation>
    <scope>NUCLEOTIDE SEQUENCE</scope>
    <source>
        <strain evidence="14">ICT_H6.2</strain>
    </source>
</reference>
<dbReference type="GO" id="GO:0016020">
    <property type="term" value="C:membrane"/>
    <property type="evidence" value="ECO:0007669"/>
    <property type="project" value="UniProtKB-SubCell"/>
</dbReference>
<organism evidence="14 15">
    <name type="scientific">Aeoliella straminimaris</name>
    <dbReference type="NCBI Taxonomy" id="2954799"/>
    <lineage>
        <taxon>Bacteria</taxon>
        <taxon>Pseudomonadati</taxon>
        <taxon>Planctomycetota</taxon>
        <taxon>Planctomycetia</taxon>
        <taxon>Pirellulales</taxon>
        <taxon>Lacipirellulaceae</taxon>
        <taxon>Aeoliella</taxon>
    </lineage>
</organism>
<gene>
    <name evidence="14" type="ORF">NG895_11205</name>
</gene>
<evidence type="ECO:0000256" key="5">
    <source>
        <dbReference type="ARBA" id="ARBA00022603"/>
    </source>
</evidence>
<comment type="similarity">
    <text evidence="3">Belongs to the nurim family.</text>
</comment>
<evidence type="ECO:0000256" key="6">
    <source>
        <dbReference type="ARBA" id="ARBA00022679"/>
    </source>
</evidence>
<dbReference type="InterPro" id="IPR009915">
    <property type="entry name" value="NnrU_dom"/>
</dbReference>
<evidence type="ECO:0000256" key="10">
    <source>
        <dbReference type="ARBA" id="ARBA00023136"/>
    </source>
</evidence>
<feature type="domain" description="NnrU" evidence="13">
    <location>
        <begin position="54"/>
        <end position="201"/>
    </location>
</feature>
<proteinExistence type="inferred from homology"/>
<feature type="transmembrane region" description="Helical" evidence="12">
    <location>
        <begin position="45"/>
        <end position="65"/>
    </location>
</feature>
<comment type="catalytic activity">
    <reaction evidence="11">
        <text>methanethiol + S-adenosyl-L-methionine = dimethyl sulfide + S-adenosyl-L-homocysteine + H(+)</text>
        <dbReference type="Rhea" id="RHEA:50428"/>
        <dbReference type="ChEBI" id="CHEBI:15378"/>
        <dbReference type="ChEBI" id="CHEBI:16007"/>
        <dbReference type="ChEBI" id="CHEBI:17437"/>
        <dbReference type="ChEBI" id="CHEBI:57856"/>
        <dbReference type="ChEBI" id="CHEBI:59789"/>
        <dbReference type="EC" id="2.1.1.334"/>
    </reaction>
</comment>
<dbReference type="PANTHER" id="PTHR31040:SF1">
    <property type="entry name" value="NURIM"/>
    <property type="match status" value="1"/>
</dbReference>
<dbReference type="Proteomes" id="UP001155241">
    <property type="component" value="Unassembled WGS sequence"/>
</dbReference>
<dbReference type="GO" id="GO:0008168">
    <property type="term" value="F:methyltransferase activity"/>
    <property type="evidence" value="ECO:0007669"/>
    <property type="project" value="UniProtKB-KW"/>
</dbReference>
<feature type="transmembrane region" description="Helical" evidence="12">
    <location>
        <begin position="7"/>
        <end position="25"/>
    </location>
</feature>
<evidence type="ECO:0000313" key="14">
    <source>
        <dbReference type="EMBL" id="MCO6044472.1"/>
    </source>
</evidence>
<evidence type="ECO:0000256" key="1">
    <source>
        <dbReference type="ARBA" id="ARBA00002096"/>
    </source>
</evidence>
<keyword evidence="8 12" id="KW-0812">Transmembrane</keyword>
<evidence type="ECO:0000256" key="4">
    <source>
        <dbReference type="ARBA" id="ARBA00012149"/>
    </source>
</evidence>
<sequence length="265" mass="30260">MKRAVYMVYGVACHLLFLGTFAYMAGFVGDLWVPKTLDSAPAGPVGVAVAINLLLMVLFAAQHSIMARPAFKRVWTRLVPEPIERSTYVLLSCLVTMVLMWQWRTIDTVVWDVHSPWLRGALWTLFAIGWLLIPAVSLLINHFDLFGTRQVWLHWKRQNYTSLPFREPLAYKHVRHPLYIGWAIAFWATPTMTVGHLLFAGVLTIYMGLAAVVEERDLVAHFGRQYEEYRRRVPMFVPLWKRRTANALESSVHAALPASPEGSRA</sequence>
<name>A0A9X2JGK1_9BACT</name>
<dbReference type="Gene3D" id="1.20.120.1630">
    <property type="match status" value="1"/>
</dbReference>
<comment type="function">
    <text evidence="1">Catalyzes the methylation of methanethiol (MeSH) to yield dimethylsulphide (DMS).</text>
</comment>
<accession>A0A9X2JGK1</accession>
<keyword evidence="6" id="KW-0808">Transferase</keyword>
<dbReference type="AlphaFoldDB" id="A0A9X2JGK1"/>
<evidence type="ECO:0000256" key="7">
    <source>
        <dbReference type="ARBA" id="ARBA00022691"/>
    </source>
</evidence>
<keyword evidence="9 12" id="KW-1133">Transmembrane helix</keyword>
<dbReference type="PANTHER" id="PTHR31040">
    <property type="entry name" value="NURIM"/>
    <property type="match status" value="1"/>
</dbReference>
<keyword evidence="10 12" id="KW-0472">Membrane</keyword>
<comment type="subcellular location">
    <subcellularLocation>
        <location evidence="2">Membrane</location>
        <topology evidence="2">Multi-pass membrane protein</topology>
    </subcellularLocation>
</comment>
<comment type="caution">
    <text evidence="14">The sequence shown here is derived from an EMBL/GenBank/DDBJ whole genome shotgun (WGS) entry which is preliminary data.</text>
</comment>
<evidence type="ECO:0000259" key="13">
    <source>
        <dbReference type="Pfam" id="PF07298"/>
    </source>
</evidence>
<dbReference type="EMBL" id="JAMXLR010000036">
    <property type="protein sequence ID" value="MCO6044472.1"/>
    <property type="molecule type" value="Genomic_DNA"/>
</dbReference>
<evidence type="ECO:0000256" key="11">
    <source>
        <dbReference type="ARBA" id="ARBA00048134"/>
    </source>
</evidence>
<keyword evidence="15" id="KW-1185">Reference proteome</keyword>
<dbReference type="NCBIfam" id="NF045656">
    <property type="entry name" value="MeththiolMtaseMddA"/>
    <property type="match status" value="1"/>
</dbReference>
<evidence type="ECO:0000256" key="9">
    <source>
        <dbReference type="ARBA" id="ARBA00022989"/>
    </source>
</evidence>
<evidence type="ECO:0000256" key="12">
    <source>
        <dbReference type="SAM" id="Phobius"/>
    </source>
</evidence>
<evidence type="ECO:0000256" key="8">
    <source>
        <dbReference type="ARBA" id="ARBA00022692"/>
    </source>
</evidence>
<dbReference type="EC" id="2.1.1.334" evidence="4"/>
<protein>
    <recommendedName>
        <fullName evidence="4">methanethiol S-methyltransferase</fullName>
        <ecNumber evidence="4">2.1.1.334</ecNumber>
    </recommendedName>
</protein>
<feature type="transmembrane region" description="Helical" evidence="12">
    <location>
        <begin position="86"/>
        <end position="103"/>
    </location>
</feature>
<keyword evidence="7" id="KW-0949">S-adenosyl-L-methionine</keyword>
<evidence type="ECO:0000256" key="2">
    <source>
        <dbReference type="ARBA" id="ARBA00004141"/>
    </source>
</evidence>
<feature type="transmembrane region" description="Helical" evidence="12">
    <location>
        <begin position="123"/>
        <end position="148"/>
    </location>
</feature>
<evidence type="ECO:0000256" key="3">
    <source>
        <dbReference type="ARBA" id="ARBA00010631"/>
    </source>
</evidence>
<evidence type="ECO:0000313" key="15">
    <source>
        <dbReference type="Proteomes" id="UP001155241"/>
    </source>
</evidence>
<keyword evidence="5" id="KW-0489">Methyltransferase</keyword>
<dbReference type="Pfam" id="PF07298">
    <property type="entry name" value="NnrU"/>
    <property type="match status" value="1"/>
</dbReference>
<dbReference type="RefSeq" id="WP_252852574.1">
    <property type="nucleotide sequence ID" value="NZ_JAMXLR010000036.1"/>
</dbReference>
<dbReference type="InterPro" id="IPR033580">
    <property type="entry name" value="Nurim-like"/>
</dbReference>
<dbReference type="InterPro" id="IPR054700">
    <property type="entry name" value="MddA"/>
</dbReference>
<dbReference type="GO" id="GO:0032259">
    <property type="term" value="P:methylation"/>
    <property type="evidence" value="ECO:0007669"/>
    <property type="project" value="UniProtKB-KW"/>
</dbReference>